<evidence type="ECO:0000313" key="3">
    <source>
        <dbReference type="Proteomes" id="UP001501436"/>
    </source>
</evidence>
<dbReference type="Proteomes" id="UP001501436">
    <property type="component" value="Unassembled WGS sequence"/>
</dbReference>
<proteinExistence type="predicted"/>
<feature type="domain" description="Restriction endonuclease type IV Mrr" evidence="1">
    <location>
        <begin position="9"/>
        <end position="121"/>
    </location>
</feature>
<keyword evidence="2" id="KW-0378">Hydrolase</keyword>
<gene>
    <name evidence="2" type="ORF">GCM10023313_08030</name>
</gene>
<name>A0ABP9FMP8_9SPHI</name>
<protein>
    <submittedName>
        <fullName evidence="2">Restriction endonuclease</fullName>
    </submittedName>
</protein>
<sequence>MDTYSFYLKFESIVEKLLRDFNFHIQKQQQQVIDSKRYHIDLLINRYNLTILVELKFYRSKKGVAGAVRDAGQQLVSLLNAYNSPASGLLIIAAYATPELRDELRATGIILWDRSDLYNLIRFGLGSSQLLEEFEQLLNEAKQGLDTEDVFADVVISKESPDTYFELLAKHFVRSAVPPSTAPKKDYCAELNAIPEGKAGWNNYERKCIEILHYLFEDDLNNWHTQSSTDDGLSRFDMICRIVSADDFWKSLIQSFNSRYVLFEFKNYADPIGQDQIYTTERYLYVRGLRAVGFIIARNGGSERAKSAAKGALREHGKLMLILDNHDLCEMVKLKASGGLPNDYLSVKLDDFLITLSR</sequence>
<comment type="caution">
    <text evidence="2">The sequence shown here is derived from an EMBL/GenBank/DDBJ whole genome shotgun (WGS) entry which is preliminary data.</text>
</comment>
<dbReference type="RefSeq" id="WP_345329628.1">
    <property type="nucleotide sequence ID" value="NZ_BAABJI010000001.1"/>
</dbReference>
<reference evidence="3" key="1">
    <citation type="journal article" date="2019" name="Int. J. Syst. Evol. Microbiol.">
        <title>The Global Catalogue of Microorganisms (GCM) 10K type strain sequencing project: providing services to taxonomists for standard genome sequencing and annotation.</title>
        <authorList>
            <consortium name="The Broad Institute Genomics Platform"/>
            <consortium name="The Broad Institute Genome Sequencing Center for Infectious Disease"/>
            <person name="Wu L."/>
            <person name="Ma J."/>
        </authorList>
    </citation>
    <scope>NUCLEOTIDE SEQUENCE [LARGE SCALE GENOMIC DNA]</scope>
    <source>
        <strain evidence="3">JCM 18283</strain>
    </source>
</reference>
<dbReference type="InterPro" id="IPR011335">
    <property type="entry name" value="Restrct_endonuc-II-like"/>
</dbReference>
<dbReference type="GO" id="GO:0004519">
    <property type="term" value="F:endonuclease activity"/>
    <property type="evidence" value="ECO:0007669"/>
    <property type="project" value="UniProtKB-KW"/>
</dbReference>
<keyword evidence="3" id="KW-1185">Reference proteome</keyword>
<dbReference type="EMBL" id="BAABJI010000001">
    <property type="protein sequence ID" value="GAA4907572.1"/>
    <property type="molecule type" value="Genomic_DNA"/>
</dbReference>
<dbReference type="SUPFAM" id="SSF52980">
    <property type="entry name" value="Restriction endonuclease-like"/>
    <property type="match status" value="1"/>
</dbReference>
<keyword evidence="2" id="KW-0255">Endonuclease</keyword>
<dbReference type="Pfam" id="PF04471">
    <property type="entry name" value="Mrr_cat"/>
    <property type="match status" value="1"/>
</dbReference>
<evidence type="ECO:0000259" key="1">
    <source>
        <dbReference type="Pfam" id="PF04471"/>
    </source>
</evidence>
<keyword evidence="2" id="KW-0540">Nuclease</keyword>
<accession>A0ABP9FMP8</accession>
<organism evidence="2 3">
    <name type="scientific">Mucilaginibacter defluvii</name>
    <dbReference type="NCBI Taxonomy" id="1196019"/>
    <lineage>
        <taxon>Bacteria</taxon>
        <taxon>Pseudomonadati</taxon>
        <taxon>Bacteroidota</taxon>
        <taxon>Sphingobacteriia</taxon>
        <taxon>Sphingobacteriales</taxon>
        <taxon>Sphingobacteriaceae</taxon>
        <taxon>Mucilaginibacter</taxon>
    </lineage>
</organism>
<evidence type="ECO:0000313" key="2">
    <source>
        <dbReference type="EMBL" id="GAA4907572.1"/>
    </source>
</evidence>
<dbReference type="InterPro" id="IPR007560">
    <property type="entry name" value="Restrct_endonuc_IV_Mrr"/>
</dbReference>